<evidence type="ECO:0000256" key="4">
    <source>
        <dbReference type="ARBA" id="ARBA00022741"/>
    </source>
</evidence>
<evidence type="ECO:0000256" key="2">
    <source>
        <dbReference type="ARBA" id="ARBA00012137"/>
    </source>
</evidence>
<reference evidence="7" key="1">
    <citation type="journal article" date="2014" name="Int. J. Syst. Evol. Microbiol.">
        <title>Complete genome sequence of Corynebacterium casei LMG S-19264T (=DSM 44701T), isolated from a smear-ripened cheese.</title>
        <authorList>
            <consortium name="US DOE Joint Genome Institute (JGI-PGF)"/>
            <person name="Walter F."/>
            <person name="Albersmeier A."/>
            <person name="Kalinowski J."/>
            <person name="Ruckert C."/>
        </authorList>
    </citation>
    <scope>NUCLEOTIDE SEQUENCE</scope>
    <source>
        <strain evidence="7">KCTC 23224</strain>
    </source>
</reference>
<evidence type="ECO:0000256" key="5">
    <source>
        <dbReference type="ARBA" id="ARBA00022777"/>
    </source>
</evidence>
<proteinExistence type="predicted"/>
<protein>
    <recommendedName>
        <fullName evidence="2">uridine/cytidine kinase</fullName>
        <ecNumber evidence="2">2.7.1.48</ecNumber>
    </recommendedName>
</protein>
<dbReference type="Pfam" id="PF00485">
    <property type="entry name" value="PRK"/>
    <property type="match status" value="1"/>
</dbReference>
<evidence type="ECO:0000256" key="1">
    <source>
        <dbReference type="ARBA" id="ARBA00004690"/>
    </source>
</evidence>
<dbReference type="UniPathway" id="UPA00574">
    <property type="reaction ID" value="UER00637"/>
</dbReference>
<keyword evidence="4" id="KW-0547">Nucleotide-binding</keyword>
<organism evidence="7 8">
    <name type="scientific">Mongoliitalea lutea</name>
    <dbReference type="NCBI Taxonomy" id="849756"/>
    <lineage>
        <taxon>Bacteria</taxon>
        <taxon>Pseudomonadati</taxon>
        <taxon>Bacteroidota</taxon>
        <taxon>Cytophagia</taxon>
        <taxon>Cytophagales</taxon>
        <taxon>Cyclobacteriaceae</taxon>
        <taxon>Mongoliitalea</taxon>
    </lineage>
</organism>
<comment type="caution">
    <text evidence="7">The sequence shown here is derived from an EMBL/GenBank/DDBJ whole genome shotgun (WGS) entry which is preliminary data.</text>
</comment>
<evidence type="ECO:0000256" key="3">
    <source>
        <dbReference type="ARBA" id="ARBA00022679"/>
    </source>
</evidence>
<dbReference type="PANTHER" id="PTHR10285">
    <property type="entry name" value="URIDINE KINASE"/>
    <property type="match status" value="1"/>
</dbReference>
<dbReference type="InterPro" id="IPR027417">
    <property type="entry name" value="P-loop_NTPase"/>
</dbReference>
<dbReference type="GO" id="GO:0005524">
    <property type="term" value="F:ATP binding"/>
    <property type="evidence" value="ECO:0007669"/>
    <property type="project" value="InterPro"/>
</dbReference>
<dbReference type="RefSeq" id="WP_189579339.1">
    <property type="nucleotide sequence ID" value="NZ_BMYF01000004.1"/>
</dbReference>
<keyword evidence="5 7" id="KW-0418">Kinase</keyword>
<comment type="pathway">
    <text evidence="1">Pyrimidine metabolism; UMP biosynthesis via salvage pathway; UMP from uridine: step 1/1.</text>
</comment>
<gene>
    <name evidence="7" type="primary">udk</name>
    <name evidence="7" type="ORF">GCM10008106_09740</name>
</gene>
<dbReference type="InterPro" id="IPR006083">
    <property type="entry name" value="PRK/URK"/>
</dbReference>
<reference evidence="7" key="2">
    <citation type="submission" date="2020-09" db="EMBL/GenBank/DDBJ databases">
        <authorList>
            <person name="Sun Q."/>
            <person name="Kim S."/>
        </authorList>
    </citation>
    <scope>NUCLEOTIDE SEQUENCE</scope>
    <source>
        <strain evidence="7">KCTC 23224</strain>
    </source>
</reference>
<name>A0A8J3CWS6_9BACT</name>
<dbReference type="SUPFAM" id="SSF52540">
    <property type="entry name" value="P-loop containing nucleoside triphosphate hydrolases"/>
    <property type="match status" value="1"/>
</dbReference>
<keyword evidence="3" id="KW-0808">Transferase</keyword>
<feature type="domain" description="Phosphoribulokinase/uridine kinase" evidence="6">
    <location>
        <begin position="6"/>
        <end position="185"/>
    </location>
</feature>
<evidence type="ECO:0000313" key="8">
    <source>
        <dbReference type="Proteomes" id="UP000642809"/>
    </source>
</evidence>
<dbReference type="AlphaFoldDB" id="A0A8J3CWS6"/>
<evidence type="ECO:0000313" key="7">
    <source>
        <dbReference type="EMBL" id="GHB30896.1"/>
    </source>
</evidence>
<keyword evidence="8" id="KW-1185">Reference proteome</keyword>
<sequence>MKKPFIVGITGGSASGKTLFLDKLLHSFEPGEVCLISQDNYYKPRHLQPIDDKGVHNFDTPQSIDFEQYAIDIQKLGNGETVFRQEYTFNNPNKKPKMLEFAPAPVVVVEGIFVLYYPELAKLLDLKIFIDAKEYIKLKRRIVRDKVERGYDLDDVLYRYENHVMPTYEKFIEPFKNDADLIVPNNKNFERALDVIRAYMRSKVK</sequence>
<dbReference type="EMBL" id="BMYF01000004">
    <property type="protein sequence ID" value="GHB30896.1"/>
    <property type="molecule type" value="Genomic_DNA"/>
</dbReference>
<accession>A0A8J3CWS6</accession>
<dbReference type="PRINTS" id="PR00988">
    <property type="entry name" value="URIDINKINASE"/>
</dbReference>
<dbReference type="CDD" id="cd02023">
    <property type="entry name" value="UMPK"/>
    <property type="match status" value="1"/>
</dbReference>
<dbReference type="GO" id="GO:0004849">
    <property type="term" value="F:uridine kinase activity"/>
    <property type="evidence" value="ECO:0007669"/>
    <property type="project" value="UniProtKB-EC"/>
</dbReference>
<dbReference type="Gene3D" id="3.40.50.300">
    <property type="entry name" value="P-loop containing nucleotide triphosphate hydrolases"/>
    <property type="match status" value="1"/>
</dbReference>
<dbReference type="InterPro" id="IPR000764">
    <property type="entry name" value="Uridine_kinase-like"/>
</dbReference>
<dbReference type="GO" id="GO:0044206">
    <property type="term" value="P:UMP salvage"/>
    <property type="evidence" value="ECO:0007669"/>
    <property type="project" value="UniProtKB-UniPathway"/>
</dbReference>
<dbReference type="NCBIfam" id="NF004018">
    <property type="entry name" value="PRK05480.1"/>
    <property type="match status" value="1"/>
</dbReference>
<evidence type="ECO:0000259" key="6">
    <source>
        <dbReference type="Pfam" id="PF00485"/>
    </source>
</evidence>
<dbReference type="EC" id="2.7.1.48" evidence="2"/>
<dbReference type="Proteomes" id="UP000642809">
    <property type="component" value="Unassembled WGS sequence"/>
</dbReference>